<dbReference type="SMART" id="SM00409">
    <property type="entry name" value="IG"/>
    <property type="match status" value="2"/>
</dbReference>
<proteinExistence type="predicted"/>
<dbReference type="AlphaFoldDB" id="A0A382E6H3"/>
<dbReference type="Pfam" id="PF13927">
    <property type="entry name" value="Ig_3"/>
    <property type="match status" value="1"/>
</dbReference>
<sequence>TTASYSIPTTQSGHAGTYRCVVTNPAGSVASNGAVLTVITPPSITSQPANVVLVGSNTTATFSVTVTPGYGTTLSYRWQKNGVDIGGATSATYTITDANSTHVGTYTCVVTNAGGAIVTSSTATLSFFSGTVIESFGNTSLLYNSQGYYLGGLSTPLTYGGTHLSPNSFLNYTVLAVEKVGGEYRALWKTPNGYWIERVGLNGSHKSFGPTFGVAQLRDQEETFKQDFNNDGVIGVMPVITGQPEHALGVTGGAVHTLKVVALDGSSYQWQKNGVDISGATSATYSISGFGLDDEGVYRCVISSSAGSVKSGQVYRFLKLAAGAVTTSSEDFSSVDRNATRWGTQDFLWGAGRLIQSGTNLLYYTQGVPANNNDATRGWHVQALPYSQDWAVQVDVNLPALSMGTNSALTLNLGIVSSDDPKNHASMALERRREDANATMHFFGHMGLSDKTVLDANGSTTSTNATVRLRWDAAAQTLYYEYDANGSAALRDPASPHYTDFSGFASKVLNAGDSDWKMNASSSFLVSLGGFSHGLNIAQSDGVSFDNFKIAALPKITTHPLPQTVGLDGNATF</sequence>
<dbReference type="InterPro" id="IPR007110">
    <property type="entry name" value="Ig-like_dom"/>
</dbReference>
<evidence type="ECO:0000259" key="3">
    <source>
        <dbReference type="PROSITE" id="PS50835"/>
    </source>
</evidence>
<evidence type="ECO:0000256" key="2">
    <source>
        <dbReference type="ARBA" id="ARBA00023157"/>
    </source>
</evidence>
<dbReference type="GO" id="GO:0098609">
    <property type="term" value="P:cell-cell adhesion"/>
    <property type="evidence" value="ECO:0007669"/>
    <property type="project" value="TreeGrafter"/>
</dbReference>
<dbReference type="SUPFAM" id="SSF48726">
    <property type="entry name" value="Immunoglobulin"/>
    <property type="match status" value="2"/>
</dbReference>
<feature type="domain" description="Ig-like" evidence="3">
    <location>
        <begin position="42"/>
        <end position="126"/>
    </location>
</feature>
<feature type="non-terminal residue" evidence="4">
    <location>
        <position position="1"/>
    </location>
</feature>
<protein>
    <recommendedName>
        <fullName evidence="3">Ig-like domain-containing protein</fullName>
    </recommendedName>
</protein>
<gene>
    <name evidence="4" type="ORF">METZ01_LOCUS198568</name>
</gene>
<accession>A0A382E6H3</accession>
<organism evidence="4">
    <name type="scientific">marine metagenome</name>
    <dbReference type="NCBI Taxonomy" id="408172"/>
    <lineage>
        <taxon>unclassified sequences</taxon>
        <taxon>metagenomes</taxon>
        <taxon>ecological metagenomes</taxon>
    </lineage>
</organism>
<dbReference type="EMBL" id="UINC01042711">
    <property type="protein sequence ID" value="SVB45714.1"/>
    <property type="molecule type" value="Genomic_DNA"/>
</dbReference>
<dbReference type="InterPro" id="IPR013783">
    <property type="entry name" value="Ig-like_fold"/>
</dbReference>
<dbReference type="PROSITE" id="PS50835">
    <property type="entry name" value="IG_LIKE"/>
    <property type="match status" value="1"/>
</dbReference>
<evidence type="ECO:0000256" key="1">
    <source>
        <dbReference type="ARBA" id="ARBA00022737"/>
    </source>
</evidence>
<evidence type="ECO:0000313" key="4">
    <source>
        <dbReference type="EMBL" id="SVB45714.1"/>
    </source>
</evidence>
<dbReference type="PANTHER" id="PTHR44170">
    <property type="entry name" value="PROTEIN SIDEKICK"/>
    <property type="match status" value="1"/>
</dbReference>
<reference evidence="4" key="1">
    <citation type="submission" date="2018-05" db="EMBL/GenBank/DDBJ databases">
        <authorList>
            <person name="Lanie J.A."/>
            <person name="Ng W.-L."/>
            <person name="Kazmierczak K.M."/>
            <person name="Andrzejewski T.M."/>
            <person name="Davidsen T.M."/>
            <person name="Wayne K.J."/>
            <person name="Tettelin H."/>
            <person name="Glass J.I."/>
            <person name="Rusch D."/>
            <person name="Podicherti R."/>
            <person name="Tsui H.-C.T."/>
            <person name="Winkler M.E."/>
        </authorList>
    </citation>
    <scope>NUCLEOTIDE SEQUENCE</scope>
</reference>
<dbReference type="InterPro" id="IPR003599">
    <property type="entry name" value="Ig_sub"/>
</dbReference>
<dbReference type="InterPro" id="IPR036179">
    <property type="entry name" value="Ig-like_dom_sf"/>
</dbReference>
<keyword evidence="2" id="KW-1015">Disulfide bond</keyword>
<dbReference type="GO" id="GO:0016020">
    <property type="term" value="C:membrane"/>
    <property type="evidence" value="ECO:0007669"/>
    <property type="project" value="UniProtKB-SubCell"/>
</dbReference>
<dbReference type="Pfam" id="PF07483">
    <property type="entry name" value="W_rich_C"/>
    <property type="match status" value="1"/>
</dbReference>
<name>A0A382E6H3_9ZZZZ</name>
<dbReference type="Gene3D" id="2.60.40.10">
    <property type="entry name" value="Immunoglobulins"/>
    <property type="match status" value="3"/>
</dbReference>
<dbReference type="InterPro" id="IPR011121">
    <property type="entry name" value="Trp-rich_dom"/>
</dbReference>
<feature type="non-terminal residue" evidence="4">
    <location>
        <position position="573"/>
    </location>
</feature>
<dbReference type="PANTHER" id="PTHR44170:SF6">
    <property type="entry name" value="CONTACTIN"/>
    <property type="match status" value="1"/>
</dbReference>
<keyword evidence="1" id="KW-0677">Repeat</keyword>